<dbReference type="PANTHER" id="PTHR43191:SF2">
    <property type="entry name" value="RRNA METHYLTRANSFERASE 3, MITOCHONDRIAL"/>
    <property type="match status" value="1"/>
</dbReference>
<dbReference type="GO" id="GO:0003723">
    <property type="term" value="F:RNA binding"/>
    <property type="evidence" value="ECO:0007669"/>
    <property type="project" value="TreeGrafter"/>
</dbReference>
<sequence length="157" mass="17902">MQCCSSTLHYATVFYPQTHKVVKARSFQPRLSVTPPPHKTHTQETRTSHDDDKPKLITSASNPFVKHYLKLRNNSSYRRSHGSVLVVGATPIREIYRFQESLQDESIIMDYLIIPDKAEIPNGLVTSTASIVHCFQFRWRSKQLLQVVSICTSDLSA</sequence>
<dbReference type="Gene3D" id="3.30.1330.30">
    <property type="match status" value="1"/>
</dbReference>
<name>I3SBK5_LOTJA</name>
<proteinExistence type="evidence at transcript level"/>
<accession>I3SBK5</accession>
<dbReference type="PANTHER" id="PTHR43191">
    <property type="entry name" value="RRNA METHYLTRANSFERASE 3"/>
    <property type="match status" value="1"/>
</dbReference>
<dbReference type="SUPFAM" id="SSF55315">
    <property type="entry name" value="L30e-like"/>
    <property type="match status" value="1"/>
</dbReference>
<evidence type="ECO:0000256" key="1">
    <source>
        <dbReference type="SAM" id="MobiDB-lite"/>
    </source>
</evidence>
<evidence type="ECO:0000313" key="2">
    <source>
        <dbReference type="EMBL" id="AFK37647.1"/>
    </source>
</evidence>
<organism evidence="2">
    <name type="scientific">Lotus japonicus</name>
    <name type="common">Lotus corniculatus var. japonicus</name>
    <dbReference type="NCBI Taxonomy" id="34305"/>
    <lineage>
        <taxon>Eukaryota</taxon>
        <taxon>Viridiplantae</taxon>
        <taxon>Streptophyta</taxon>
        <taxon>Embryophyta</taxon>
        <taxon>Tracheophyta</taxon>
        <taxon>Spermatophyta</taxon>
        <taxon>Magnoliopsida</taxon>
        <taxon>eudicotyledons</taxon>
        <taxon>Gunneridae</taxon>
        <taxon>Pentapetalae</taxon>
        <taxon>rosids</taxon>
        <taxon>fabids</taxon>
        <taxon>Fabales</taxon>
        <taxon>Fabaceae</taxon>
        <taxon>Papilionoideae</taxon>
        <taxon>50 kb inversion clade</taxon>
        <taxon>NPAAA clade</taxon>
        <taxon>Hologalegina</taxon>
        <taxon>robinioid clade</taxon>
        <taxon>Loteae</taxon>
        <taxon>Lotus</taxon>
    </lineage>
</organism>
<protein>
    <submittedName>
        <fullName evidence="2">Uncharacterized protein</fullName>
    </submittedName>
</protein>
<dbReference type="InterPro" id="IPR029064">
    <property type="entry name" value="Ribosomal_eL30-like_sf"/>
</dbReference>
<dbReference type="InterPro" id="IPR051259">
    <property type="entry name" value="rRNA_Methyltransferase"/>
</dbReference>
<feature type="region of interest" description="Disordered" evidence="1">
    <location>
        <begin position="27"/>
        <end position="55"/>
    </location>
</feature>
<dbReference type="AlphaFoldDB" id="I3SBK5"/>
<feature type="compositionally biased region" description="Basic and acidic residues" evidence="1">
    <location>
        <begin position="41"/>
        <end position="55"/>
    </location>
</feature>
<dbReference type="EMBL" id="BT137852">
    <property type="protein sequence ID" value="AFK37647.1"/>
    <property type="molecule type" value="mRNA"/>
</dbReference>
<reference evidence="2" key="1">
    <citation type="submission" date="2012-05" db="EMBL/GenBank/DDBJ databases">
        <authorList>
            <person name="Krishnakumar V."/>
            <person name="Cheung F."/>
            <person name="Xiao Y."/>
            <person name="Chan A."/>
            <person name="Moskal W.A."/>
            <person name="Town C.D."/>
        </authorList>
    </citation>
    <scope>NUCLEOTIDE SEQUENCE</scope>
</reference>